<organism evidence="9">
    <name type="scientific">Vannella robusta</name>
    <dbReference type="NCBI Taxonomy" id="1487602"/>
    <lineage>
        <taxon>Eukaryota</taxon>
        <taxon>Amoebozoa</taxon>
        <taxon>Discosea</taxon>
        <taxon>Flabellinia</taxon>
        <taxon>Vannellidae</taxon>
        <taxon>Vannella</taxon>
    </lineage>
</organism>
<evidence type="ECO:0000256" key="3">
    <source>
        <dbReference type="ARBA" id="ARBA00007154"/>
    </source>
</evidence>
<dbReference type="InterPro" id="IPR012791">
    <property type="entry name" value="3-oxoacid_CoA-transf_B"/>
</dbReference>
<name>A0A7S4IEN4_9EUKA</name>
<dbReference type="GO" id="GO:0046952">
    <property type="term" value="P:ketone body catabolic process"/>
    <property type="evidence" value="ECO:0007669"/>
    <property type="project" value="InterPro"/>
</dbReference>
<dbReference type="PANTHER" id="PTHR13707:SF23">
    <property type="entry name" value="SUCCINYL-COA:3-KETOACID-COENZYME A TRANSFERASE"/>
    <property type="match status" value="1"/>
</dbReference>
<keyword evidence="6 7" id="KW-0496">Mitochondrion</keyword>
<dbReference type="Pfam" id="PF01144">
    <property type="entry name" value="CoA_trans"/>
    <property type="match status" value="2"/>
</dbReference>
<dbReference type="NCBIfam" id="TIGR02429">
    <property type="entry name" value="pcaI_scoA_fam"/>
    <property type="match status" value="1"/>
</dbReference>
<dbReference type="GO" id="GO:0005739">
    <property type="term" value="C:mitochondrion"/>
    <property type="evidence" value="ECO:0007669"/>
    <property type="project" value="UniProtKB-SubCell"/>
</dbReference>
<dbReference type="FunFam" id="3.40.1080.10:FF:000002">
    <property type="entry name" value="Succinyl-CoA:3-ketoacid-coenzyme A transferase, mitochondrial"/>
    <property type="match status" value="1"/>
</dbReference>
<dbReference type="EMBL" id="HBKP01016332">
    <property type="protein sequence ID" value="CAE2227164.1"/>
    <property type="molecule type" value="Transcribed_RNA"/>
</dbReference>
<accession>A0A7S4IEN4</accession>
<feature type="active site" description="5-glutamyl coenzyme A thioester intermediate" evidence="8">
    <location>
        <position position="327"/>
    </location>
</feature>
<comment type="pathway">
    <text evidence="2 7">Ketone metabolism; succinyl-CoA degradation; acetoacetyl-CoA from succinyl-CoA: step 1/1.</text>
</comment>
<gene>
    <name evidence="9" type="ORF">VSP0166_LOCUS11572</name>
</gene>
<evidence type="ECO:0000256" key="1">
    <source>
        <dbReference type="ARBA" id="ARBA00004173"/>
    </source>
</evidence>
<keyword evidence="5" id="KW-0809">Transit peptide</keyword>
<dbReference type="PIRSF" id="PIRSF000858">
    <property type="entry name" value="SCOT-t"/>
    <property type="match status" value="1"/>
</dbReference>
<dbReference type="Gene3D" id="3.40.1080.10">
    <property type="entry name" value="Glutaconate Coenzyme A-transferase"/>
    <property type="match status" value="2"/>
</dbReference>
<keyword evidence="4 7" id="KW-0808">Transferase</keyword>
<dbReference type="PROSITE" id="PS01274">
    <property type="entry name" value="COA_TRANSF_2"/>
    <property type="match status" value="1"/>
</dbReference>
<dbReference type="SUPFAM" id="SSF100950">
    <property type="entry name" value="NagB/RpiA/CoA transferase-like"/>
    <property type="match status" value="2"/>
</dbReference>
<dbReference type="InterPro" id="IPR004164">
    <property type="entry name" value="CoA_transf_AS"/>
</dbReference>
<dbReference type="AlphaFoldDB" id="A0A7S4IEN4"/>
<evidence type="ECO:0000256" key="5">
    <source>
        <dbReference type="ARBA" id="ARBA00022946"/>
    </source>
</evidence>
<dbReference type="UniPathway" id="UPA00929">
    <property type="reaction ID" value="UER00894"/>
</dbReference>
<dbReference type="GO" id="GO:0008260">
    <property type="term" value="F:succinyl-CoA:3-oxo-acid CoA-transferase activity"/>
    <property type="evidence" value="ECO:0007669"/>
    <property type="project" value="UniProtKB-EC"/>
</dbReference>
<dbReference type="NCBIfam" id="TIGR02428">
    <property type="entry name" value="pcaJ_scoB_fam"/>
    <property type="match status" value="1"/>
</dbReference>
<evidence type="ECO:0000256" key="8">
    <source>
        <dbReference type="PIRSR" id="PIRSR000858-1"/>
    </source>
</evidence>
<dbReference type="InterPro" id="IPR014388">
    <property type="entry name" value="3-oxoacid_CoA-transferase"/>
</dbReference>
<dbReference type="InterPro" id="IPR004165">
    <property type="entry name" value="CoA_trans_fam_I"/>
</dbReference>
<proteinExistence type="inferred from homology"/>
<dbReference type="FunFam" id="3.40.1080.10:FF:000001">
    <property type="entry name" value="Succinyl-coa:3-ketoacid-coenzyme a transferase subunit b"/>
    <property type="match status" value="1"/>
</dbReference>
<protein>
    <recommendedName>
        <fullName evidence="7">Succinyl-CoA:3-ketoacid-coenzyme A transferase</fullName>
        <ecNumber evidence="7">2.8.3.5</ecNumber>
    </recommendedName>
</protein>
<dbReference type="SMART" id="SM00882">
    <property type="entry name" value="CoA_trans"/>
    <property type="match status" value="2"/>
</dbReference>
<evidence type="ECO:0000256" key="4">
    <source>
        <dbReference type="ARBA" id="ARBA00022679"/>
    </source>
</evidence>
<comment type="subcellular location">
    <subcellularLocation>
        <location evidence="1">Mitochondrion</location>
    </subcellularLocation>
</comment>
<dbReference type="PANTHER" id="PTHR13707">
    <property type="entry name" value="KETOACID-COENZYME A TRANSFERASE"/>
    <property type="match status" value="1"/>
</dbReference>
<evidence type="ECO:0000256" key="6">
    <source>
        <dbReference type="ARBA" id="ARBA00023128"/>
    </source>
</evidence>
<reference evidence="9" key="1">
    <citation type="submission" date="2021-01" db="EMBL/GenBank/DDBJ databases">
        <authorList>
            <person name="Corre E."/>
            <person name="Pelletier E."/>
            <person name="Niang G."/>
            <person name="Scheremetjew M."/>
            <person name="Finn R."/>
            <person name="Kale V."/>
            <person name="Holt S."/>
            <person name="Cochrane G."/>
            <person name="Meng A."/>
            <person name="Brown T."/>
            <person name="Cohen L."/>
        </authorList>
    </citation>
    <scope>NUCLEOTIDE SEQUENCE</scope>
    <source>
        <strain evidence="9">DIVA3 518/3/11/1/6</strain>
    </source>
</reference>
<evidence type="ECO:0000256" key="2">
    <source>
        <dbReference type="ARBA" id="ARBA00004753"/>
    </source>
</evidence>
<evidence type="ECO:0000256" key="7">
    <source>
        <dbReference type="PIRNR" id="PIRNR000858"/>
    </source>
</evidence>
<dbReference type="InterPro" id="IPR012792">
    <property type="entry name" value="3-oxoacid_CoA-transf_A"/>
</dbReference>
<dbReference type="InterPro" id="IPR037171">
    <property type="entry name" value="NagB/RpiA_transferase-like"/>
</dbReference>
<comment type="similarity">
    <text evidence="3 7">Belongs to the 3-oxoacid CoA-transferase family.</text>
</comment>
<sequence length="500" mass="54063">MQRLVSSSRVSIFARYNRAFTQKVVSSFDDAVADISSGDTLLVGGFGLCGIPENLISALQKRADVNKLNVVSNNCGVDDFGLGLLLKTKQIKRMISSYVGENKNFEKQYLTGELEVELVPQGTLAERIRAGGAGIPAFYTATGAGTLFSKGGIPIKYDANGDVQIESPAKEVRMFNDKNFVLEEGITGDFALIKAWKADTKGNLIFRGSAQNFNPDMATAGKITIAEVEEIVEAGEISPADVHVPGIYVQRIVKGDKFEKRIEKLTVDQGEESSTEALSEAAQRRQRIIRRAALEFEDGMYCNLGIGIPTMASNYIPPGIHIELQSENGLLGMGPYPKKEQVDADFINAGKETVTTLPGSSLFSSSQSFAMIRGGHVDLTILGALEVSEKGDLANWMIPKKMVKGPGGAIDLTSSGSRVVVTMEHCAKSGKPKILKQCSLPLTRPKCVDRIITDMAVFDVCPEKGLTLIEYAPETSIEQIKGATQASFQISDDLCEMKQA</sequence>
<comment type="function">
    <text evidence="7">Key enzyme for ketone body catabolism. Transfers the CoA moiety from succinate to acetoacetate. Formation of the enzyme-CoA intermediate proceeds via an unstable anhydride species formed between the carboxylate groups of the enzyme and substrate.</text>
</comment>
<evidence type="ECO:0000313" key="9">
    <source>
        <dbReference type="EMBL" id="CAE2227164.1"/>
    </source>
</evidence>
<dbReference type="EC" id="2.8.3.5" evidence="7"/>
<comment type="catalytic activity">
    <reaction evidence="7">
        <text>a 3-oxo acid + succinyl-CoA = a 3-oxoacyl-CoA + succinate</text>
        <dbReference type="Rhea" id="RHEA:24564"/>
        <dbReference type="ChEBI" id="CHEBI:30031"/>
        <dbReference type="ChEBI" id="CHEBI:35973"/>
        <dbReference type="ChEBI" id="CHEBI:57292"/>
        <dbReference type="ChEBI" id="CHEBI:90726"/>
        <dbReference type="EC" id="2.8.3.5"/>
    </reaction>
</comment>